<feature type="binding site" evidence="9">
    <location>
        <position position="272"/>
    </location>
    <ligand>
        <name>ATP</name>
        <dbReference type="ChEBI" id="CHEBI:30616"/>
    </ligand>
</feature>
<dbReference type="EC" id="2.7.4.14" evidence="9"/>
<feature type="binding site" evidence="9">
    <location>
        <position position="278"/>
    </location>
    <ligand>
        <name>a ribonucleoside 5'-phosphate</name>
        <dbReference type="ChEBI" id="CHEBI:58043"/>
    </ligand>
</feature>
<feature type="compositionally biased region" description="Low complexity" evidence="10">
    <location>
        <begin position="46"/>
        <end position="67"/>
    </location>
</feature>
<feature type="binding site" evidence="9">
    <location>
        <begin position="234"/>
        <end position="237"/>
    </location>
    <ligand>
        <name>a ribonucleoside 5'-phosphate</name>
        <dbReference type="ChEBI" id="CHEBI:58043"/>
    </ligand>
</feature>
<dbReference type="GO" id="GO:0006207">
    <property type="term" value="P:'de novo' pyrimidine nucleobase biosynthetic process"/>
    <property type="evidence" value="ECO:0007669"/>
    <property type="project" value="InterPro"/>
</dbReference>
<sequence length="338" mass="36884">MAASMHRQTWRQLMRLHSQRTATLTATARTCPRFLPVAAPARRSYSSNPNPNPNSNSNPNSGSSSSSNPPPPPPPRNSGQEVKFWPFAVLIAIASGAYVLLTRTRQEMPARPNSGASGGRGQLLPPPSNKPTPAFSPRDVTVLFVLGGPGAGKGTQCARLVSEYGFTHLSAGDLLRAEQERPGSEFGALIKDCIKNGAIVPMEVTVQLLENAMAETIRSAPKGSKSAARFLIDGFPRKMDQALKFEEVVCPAKLVLFFDCPEAEMERRLMERGKTSGRADDNAESIRKRFRTFVETSMPVVEHYEKEGRVIKVDATPTPDDVYKDTKGKLVKFLGEGF</sequence>
<accession>A0AAE0J5J4</accession>
<feature type="binding site" evidence="9">
    <location>
        <begin position="198"/>
        <end position="200"/>
    </location>
    <ligand>
        <name>a ribonucleoside 5'-phosphate</name>
        <dbReference type="ChEBI" id="CHEBI:58043"/>
    </ligand>
</feature>
<dbReference type="FunFam" id="3.40.50.300:FF:000315">
    <property type="entry name" value="Adenylate kinase 1"/>
    <property type="match status" value="1"/>
</dbReference>
<name>A0AAE0J5J4_9PEZI</name>
<keyword evidence="4 9" id="KW-0418">Kinase</keyword>
<dbReference type="InterPro" id="IPR033690">
    <property type="entry name" value="Adenylat_kinase_CS"/>
</dbReference>
<evidence type="ECO:0000256" key="11">
    <source>
        <dbReference type="SAM" id="Phobius"/>
    </source>
</evidence>
<evidence type="ECO:0000256" key="5">
    <source>
        <dbReference type="ARBA" id="ARBA00022840"/>
    </source>
</evidence>
<dbReference type="GO" id="GO:0016776">
    <property type="term" value="F:phosphotransferase activity, phosphate group as acceptor"/>
    <property type="evidence" value="ECO:0007669"/>
    <property type="project" value="InterPro"/>
</dbReference>
<gene>
    <name evidence="12" type="ORF">B0T19DRAFT_67157</name>
</gene>
<evidence type="ECO:0000256" key="3">
    <source>
        <dbReference type="ARBA" id="ARBA00022741"/>
    </source>
</evidence>
<keyword evidence="6 9" id="KW-0665">Pyrimidine biosynthesis</keyword>
<feature type="region of interest" description="LID" evidence="9">
    <location>
        <begin position="271"/>
        <end position="281"/>
    </location>
</feature>
<dbReference type="HAMAP" id="MF_00235">
    <property type="entry name" value="Adenylate_kinase_Adk"/>
    <property type="match status" value="1"/>
</dbReference>
<dbReference type="GO" id="GO:0005737">
    <property type="term" value="C:cytoplasm"/>
    <property type="evidence" value="ECO:0007669"/>
    <property type="project" value="UniProtKB-SubCell"/>
</dbReference>
<evidence type="ECO:0000313" key="13">
    <source>
        <dbReference type="Proteomes" id="UP001286456"/>
    </source>
</evidence>
<keyword evidence="7 9" id="KW-0539">Nucleus</keyword>
<feature type="region of interest" description="Disordered" evidence="10">
    <location>
        <begin position="41"/>
        <end position="79"/>
    </location>
</feature>
<dbReference type="PANTHER" id="PTHR23359">
    <property type="entry name" value="NUCLEOTIDE KINASE"/>
    <property type="match status" value="1"/>
</dbReference>
<keyword evidence="5 9" id="KW-0067">ATP-binding</keyword>
<keyword evidence="11" id="KW-0472">Membrane</keyword>
<comment type="cofactor">
    <cofactor evidence="9">
        <name>Mg(2+)</name>
        <dbReference type="ChEBI" id="CHEBI:18420"/>
    </cofactor>
    <text evidence="9">Binds 1 Mg(2+) ion per monomer.</text>
</comment>
<keyword evidence="11" id="KW-1133">Transmembrane helix</keyword>
<dbReference type="AlphaFoldDB" id="A0AAE0J5J4"/>
<dbReference type="InterPro" id="IPR027417">
    <property type="entry name" value="P-loop_NTPase"/>
</dbReference>
<evidence type="ECO:0000256" key="2">
    <source>
        <dbReference type="ARBA" id="ARBA00022679"/>
    </source>
</evidence>
<comment type="function">
    <text evidence="9">Catalyzes the phosphorylation of pyrimidine nucleoside monophosphates at the expense of ATP. Plays an important role in de novo pyrimidine nucleotide biosynthesis. Has preference for UMP and dUMP as phosphate acceptors, but can also use CMP, dCMP and AMP.</text>
</comment>
<keyword evidence="1 9" id="KW-0963">Cytoplasm</keyword>
<feature type="transmembrane region" description="Helical" evidence="11">
    <location>
        <begin position="84"/>
        <end position="101"/>
    </location>
</feature>
<organism evidence="12 13">
    <name type="scientific">Cercophora scortea</name>
    <dbReference type="NCBI Taxonomy" id="314031"/>
    <lineage>
        <taxon>Eukaryota</taxon>
        <taxon>Fungi</taxon>
        <taxon>Dikarya</taxon>
        <taxon>Ascomycota</taxon>
        <taxon>Pezizomycotina</taxon>
        <taxon>Sordariomycetes</taxon>
        <taxon>Sordariomycetidae</taxon>
        <taxon>Sordariales</taxon>
        <taxon>Lasiosphaeriaceae</taxon>
        <taxon>Cercophora</taxon>
    </lineage>
</organism>
<dbReference type="CDD" id="cd01428">
    <property type="entry name" value="ADK"/>
    <property type="match status" value="1"/>
</dbReference>
<dbReference type="PRINTS" id="PR00094">
    <property type="entry name" value="ADENYLTKNASE"/>
</dbReference>
<dbReference type="Proteomes" id="UP001286456">
    <property type="component" value="Unassembled WGS sequence"/>
</dbReference>
<dbReference type="PROSITE" id="PS00113">
    <property type="entry name" value="ADENYLATE_KINASE"/>
    <property type="match status" value="1"/>
</dbReference>
<comment type="domain">
    <text evidence="9">Consists of three domains, a large central CORE domain and two small peripheral domains, NMPbind and LID, which undergo movements during catalysis. The LID domain closes over the site of phosphoryl transfer upon ATP binding. Assembling and dissambling the active center during each catalytic cycle provides an effective means to prevent ATP hydrolysis.</text>
</comment>
<dbReference type="GO" id="GO:0006221">
    <property type="term" value="P:pyrimidine nucleotide biosynthetic process"/>
    <property type="evidence" value="ECO:0007669"/>
    <property type="project" value="UniProtKB-UniRule"/>
</dbReference>
<evidence type="ECO:0000256" key="4">
    <source>
        <dbReference type="ARBA" id="ARBA00022777"/>
    </source>
</evidence>
<evidence type="ECO:0000313" key="12">
    <source>
        <dbReference type="EMBL" id="KAK3337274.1"/>
    </source>
</evidence>
<comment type="subcellular location">
    <subcellularLocation>
        <location evidence="9">Cytoplasm</location>
    </subcellularLocation>
    <subcellularLocation>
        <location evidence="9">Nucleus</location>
    </subcellularLocation>
    <text evidence="9">Predominantly cytoplasmic.</text>
</comment>
<dbReference type="GO" id="GO:0019205">
    <property type="term" value="F:nucleobase-containing compound kinase activity"/>
    <property type="evidence" value="ECO:0007669"/>
    <property type="project" value="InterPro"/>
</dbReference>
<reference evidence="12" key="1">
    <citation type="journal article" date="2023" name="Mol. Phylogenet. Evol.">
        <title>Genome-scale phylogeny and comparative genomics of the fungal order Sordariales.</title>
        <authorList>
            <person name="Hensen N."/>
            <person name="Bonometti L."/>
            <person name="Westerberg I."/>
            <person name="Brannstrom I.O."/>
            <person name="Guillou S."/>
            <person name="Cros-Aarteil S."/>
            <person name="Calhoun S."/>
            <person name="Haridas S."/>
            <person name="Kuo A."/>
            <person name="Mondo S."/>
            <person name="Pangilinan J."/>
            <person name="Riley R."/>
            <person name="LaButti K."/>
            <person name="Andreopoulos B."/>
            <person name="Lipzen A."/>
            <person name="Chen C."/>
            <person name="Yan M."/>
            <person name="Daum C."/>
            <person name="Ng V."/>
            <person name="Clum A."/>
            <person name="Steindorff A."/>
            <person name="Ohm R.A."/>
            <person name="Martin F."/>
            <person name="Silar P."/>
            <person name="Natvig D.O."/>
            <person name="Lalanne C."/>
            <person name="Gautier V."/>
            <person name="Ament-Velasquez S.L."/>
            <person name="Kruys A."/>
            <person name="Hutchinson M.I."/>
            <person name="Powell A.J."/>
            <person name="Barry K."/>
            <person name="Miller A.N."/>
            <person name="Grigoriev I.V."/>
            <person name="Debuchy R."/>
            <person name="Gladieux P."/>
            <person name="Hiltunen Thoren M."/>
            <person name="Johannesson H."/>
        </authorList>
    </citation>
    <scope>NUCLEOTIDE SEQUENCE</scope>
    <source>
        <strain evidence="12">SMH4131-1</strain>
    </source>
</reference>
<keyword evidence="11" id="KW-0812">Transmembrane</keyword>
<protein>
    <recommendedName>
        <fullName evidence="9">Uridylate kinase</fullName>
        <shortName evidence="9">UK</shortName>
        <ecNumber evidence="9">2.7.4.14</ecNumber>
    </recommendedName>
    <alternativeName>
        <fullName evidence="9">ATP:UMP phosphotransferase</fullName>
    </alternativeName>
    <alternativeName>
        <fullName evidence="9">Deoxycytidylate kinase</fullName>
        <shortName evidence="9">CK</shortName>
        <shortName evidence="9">dCMP kinase</shortName>
    </alternativeName>
    <alternativeName>
        <fullName evidence="9">Uridine monophosphate kinase</fullName>
        <shortName evidence="9">UMP kinase</shortName>
        <shortName evidence="9">UMPK</shortName>
    </alternativeName>
</protein>
<dbReference type="InterPro" id="IPR006266">
    <property type="entry name" value="UMP_CMP_kinase"/>
</dbReference>
<comment type="similarity">
    <text evidence="9">Belongs to the adenylate kinase family. UMP-CMP kinase subfamily.</text>
</comment>
<comment type="catalytic activity">
    <reaction evidence="8 9">
        <text>UMP + ATP = UDP + ADP</text>
        <dbReference type="Rhea" id="RHEA:24400"/>
        <dbReference type="ChEBI" id="CHEBI:30616"/>
        <dbReference type="ChEBI" id="CHEBI:57865"/>
        <dbReference type="ChEBI" id="CHEBI:58223"/>
        <dbReference type="ChEBI" id="CHEBI:456216"/>
        <dbReference type="EC" id="2.7.4.14"/>
    </reaction>
</comment>
<dbReference type="GO" id="GO:0009123">
    <property type="term" value="P:nucleoside monophosphate metabolic process"/>
    <property type="evidence" value="ECO:0007669"/>
    <property type="project" value="UniProtKB-ARBA"/>
</dbReference>
<proteinExistence type="inferred from homology"/>
<evidence type="ECO:0000256" key="1">
    <source>
        <dbReference type="ARBA" id="ARBA00022490"/>
    </source>
</evidence>
<dbReference type="EMBL" id="JAUEPO010000001">
    <property type="protein sequence ID" value="KAK3337274.1"/>
    <property type="molecule type" value="Genomic_DNA"/>
</dbReference>
<keyword evidence="2 9" id="KW-0808">Transferase</keyword>
<feature type="binding site" evidence="9">
    <location>
        <position position="289"/>
    </location>
    <ligand>
        <name>a ribonucleoside 5'-phosphate</name>
        <dbReference type="ChEBI" id="CHEBI:58043"/>
    </ligand>
</feature>
<evidence type="ECO:0000256" key="7">
    <source>
        <dbReference type="ARBA" id="ARBA00023242"/>
    </source>
</evidence>
<comment type="caution">
    <text evidence="12">The sequence shown here is derived from an EMBL/GenBank/DDBJ whole genome shotgun (WGS) entry which is preliminary data.</text>
</comment>
<comment type="subunit">
    <text evidence="9">Monomer.</text>
</comment>
<feature type="region of interest" description="Disordered" evidence="10">
    <location>
        <begin position="109"/>
        <end position="135"/>
    </location>
</feature>
<dbReference type="Pfam" id="PF00406">
    <property type="entry name" value="ADK"/>
    <property type="match status" value="1"/>
</dbReference>
<feature type="region of interest" description="NMPbind" evidence="9">
    <location>
        <begin position="170"/>
        <end position="200"/>
    </location>
</feature>
<feature type="binding site" evidence="9">
    <location>
        <position position="176"/>
    </location>
    <ligand>
        <name>a ribonucleoside 5'-phosphate</name>
        <dbReference type="ChEBI" id="CHEBI:58043"/>
    </ligand>
</feature>
<dbReference type="SUPFAM" id="SSF52540">
    <property type="entry name" value="P-loop containing nucleoside triphosphate hydrolases"/>
    <property type="match status" value="1"/>
</dbReference>
<feature type="binding site" evidence="9">
    <location>
        <begin position="150"/>
        <end position="155"/>
    </location>
    <ligand>
        <name>ATP</name>
        <dbReference type="ChEBI" id="CHEBI:30616"/>
    </ligand>
</feature>
<reference evidence="12" key="2">
    <citation type="submission" date="2023-06" db="EMBL/GenBank/DDBJ databases">
        <authorList>
            <consortium name="Lawrence Berkeley National Laboratory"/>
            <person name="Haridas S."/>
            <person name="Hensen N."/>
            <person name="Bonometti L."/>
            <person name="Westerberg I."/>
            <person name="Brannstrom I.O."/>
            <person name="Guillou S."/>
            <person name="Cros-Aarteil S."/>
            <person name="Calhoun S."/>
            <person name="Kuo A."/>
            <person name="Mondo S."/>
            <person name="Pangilinan J."/>
            <person name="Riley R."/>
            <person name="Labutti K."/>
            <person name="Andreopoulos B."/>
            <person name="Lipzen A."/>
            <person name="Chen C."/>
            <person name="Yanf M."/>
            <person name="Daum C."/>
            <person name="Ng V."/>
            <person name="Clum A."/>
            <person name="Steindorff A."/>
            <person name="Ohm R."/>
            <person name="Martin F."/>
            <person name="Silar P."/>
            <person name="Natvig D."/>
            <person name="Lalanne C."/>
            <person name="Gautier V."/>
            <person name="Ament-Velasquez S.L."/>
            <person name="Kruys A."/>
            <person name="Hutchinson M.I."/>
            <person name="Powell A.J."/>
            <person name="Barry K."/>
            <person name="Miller A.N."/>
            <person name="Grigoriev I.V."/>
            <person name="Debuchy R."/>
            <person name="Gladieux P."/>
            <person name="Thoren M.H."/>
            <person name="Johannesson H."/>
        </authorList>
    </citation>
    <scope>NUCLEOTIDE SEQUENCE</scope>
    <source>
        <strain evidence="12">SMH4131-1</strain>
    </source>
</reference>
<feature type="binding site" evidence="9">
    <location>
        <position position="317"/>
    </location>
    <ligand>
        <name>ATP</name>
        <dbReference type="ChEBI" id="CHEBI:30616"/>
    </ligand>
</feature>
<dbReference type="GO" id="GO:0005634">
    <property type="term" value="C:nucleus"/>
    <property type="evidence" value="ECO:0007669"/>
    <property type="project" value="UniProtKB-SubCell"/>
</dbReference>
<feature type="binding site" evidence="9">
    <location>
        <position position="241"/>
    </location>
    <ligand>
        <name>a ribonucleoside 5'-phosphate</name>
        <dbReference type="ChEBI" id="CHEBI:58043"/>
    </ligand>
</feature>
<keyword evidence="13" id="KW-1185">Reference proteome</keyword>
<evidence type="ECO:0000256" key="10">
    <source>
        <dbReference type="SAM" id="MobiDB-lite"/>
    </source>
</evidence>
<dbReference type="HAMAP" id="MF_03172">
    <property type="entry name" value="Adenylate_kinase_UMP_CMP_kin"/>
    <property type="match status" value="1"/>
</dbReference>
<evidence type="ECO:0000256" key="8">
    <source>
        <dbReference type="ARBA" id="ARBA00048116"/>
    </source>
</evidence>
<dbReference type="NCBIfam" id="TIGR01359">
    <property type="entry name" value="UMP_CMP_kin_fam"/>
    <property type="match status" value="1"/>
</dbReference>
<dbReference type="InterPro" id="IPR000850">
    <property type="entry name" value="Adenylat/UMP-CMP_kin"/>
</dbReference>
<evidence type="ECO:0000256" key="6">
    <source>
        <dbReference type="ARBA" id="ARBA00022975"/>
    </source>
</evidence>
<evidence type="ECO:0000256" key="9">
    <source>
        <dbReference type="HAMAP-Rule" id="MF_03172"/>
    </source>
</evidence>
<dbReference type="GO" id="GO:0005524">
    <property type="term" value="F:ATP binding"/>
    <property type="evidence" value="ECO:0007669"/>
    <property type="project" value="UniProtKB-KW"/>
</dbReference>
<keyword evidence="3 9" id="KW-0547">Nucleotide-binding</keyword>
<dbReference type="Gene3D" id="3.40.50.300">
    <property type="entry name" value="P-loop containing nucleotide triphosphate hydrolases"/>
    <property type="match status" value="1"/>
</dbReference>